<evidence type="ECO:0000256" key="1">
    <source>
        <dbReference type="ARBA" id="ARBA00022679"/>
    </source>
</evidence>
<evidence type="ECO:0000313" key="7">
    <source>
        <dbReference type="Proteomes" id="UP000027142"/>
    </source>
</evidence>
<evidence type="ECO:0000313" key="6">
    <source>
        <dbReference type="EMBL" id="AIC93490.1"/>
    </source>
</evidence>
<dbReference type="GO" id="GO:0008999">
    <property type="term" value="F:protein-N-terminal-alanine acetyltransferase activity"/>
    <property type="evidence" value="ECO:0007669"/>
    <property type="project" value="TreeGrafter"/>
</dbReference>
<keyword evidence="7" id="KW-1185">Reference proteome</keyword>
<protein>
    <submittedName>
        <fullName evidence="6">Acetyltransferase</fullName>
    </submittedName>
</protein>
<dbReference type="OrthoDB" id="9801656at2"/>
<accession>A0A060LU09</accession>
<dbReference type="PROSITE" id="PS51186">
    <property type="entry name" value="GNAT"/>
    <property type="match status" value="1"/>
</dbReference>
<dbReference type="KEGG" id="ble:BleG1_0882"/>
<dbReference type="SUPFAM" id="SSF55729">
    <property type="entry name" value="Acyl-CoA N-acyltransferases (Nat)"/>
    <property type="match status" value="1"/>
</dbReference>
<dbReference type="InterPro" id="IPR051531">
    <property type="entry name" value="N-acetyltransferase"/>
</dbReference>
<gene>
    <name evidence="6" type="ORF">BleG1_0882</name>
</gene>
<feature type="compositionally biased region" description="Polar residues" evidence="4">
    <location>
        <begin position="11"/>
        <end position="28"/>
    </location>
</feature>
<dbReference type="eggNOG" id="COG1670">
    <property type="taxonomic scope" value="Bacteria"/>
</dbReference>
<evidence type="ECO:0000259" key="5">
    <source>
        <dbReference type="PROSITE" id="PS51186"/>
    </source>
</evidence>
<keyword evidence="1 6" id="KW-0808">Transferase</keyword>
<dbReference type="EMBL" id="CP003923">
    <property type="protein sequence ID" value="AIC93490.1"/>
    <property type="molecule type" value="Genomic_DNA"/>
</dbReference>
<evidence type="ECO:0000256" key="2">
    <source>
        <dbReference type="ARBA" id="ARBA00023315"/>
    </source>
</evidence>
<keyword evidence="2" id="KW-0012">Acyltransferase</keyword>
<dbReference type="Gene3D" id="3.40.630.30">
    <property type="match status" value="1"/>
</dbReference>
<dbReference type="PANTHER" id="PTHR43792">
    <property type="entry name" value="GNAT FAMILY, PUTATIVE (AFU_ORTHOLOGUE AFUA_3G00765)-RELATED-RELATED"/>
    <property type="match status" value="1"/>
</dbReference>
<feature type="domain" description="N-acetyltransferase" evidence="5">
    <location>
        <begin position="47"/>
        <end position="198"/>
    </location>
</feature>
<evidence type="ECO:0000256" key="3">
    <source>
        <dbReference type="ARBA" id="ARBA00038502"/>
    </source>
</evidence>
<dbReference type="GO" id="GO:0005737">
    <property type="term" value="C:cytoplasm"/>
    <property type="evidence" value="ECO:0007669"/>
    <property type="project" value="TreeGrafter"/>
</dbReference>
<dbReference type="Pfam" id="PF13302">
    <property type="entry name" value="Acetyltransf_3"/>
    <property type="match status" value="1"/>
</dbReference>
<dbReference type="AlphaFoldDB" id="A0A060LU09"/>
<evidence type="ECO:0000256" key="4">
    <source>
        <dbReference type="SAM" id="MobiDB-lite"/>
    </source>
</evidence>
<name>A0A060LU09_9BACI</name>
<reference evidence="6 7" key="1">
    <citation type="journal article" date="2014" name="Gene">
        <title>A comparative genomic analysis of the alkalitolerant soil bacterium Bacillus lehensis G1.</title>
        <authorList>
            <person name="Noor Y.M."/>
            <person name="Samsulrizal N.H."/>
            <person name="Jema'on N.A."/>
            <person name="Low K.O."/>
            <person name="Ramli A.N."/>
            <person name="Alias N.I."/>
            <person name="Damis S.I."/>
            <person name="Fuzi S.F."/>
            <person name="Isa M.N."/>
            <person name="Murad A.M."/>
            <person name="Raih M.F."/>
            <person name="Bakar F.D."/>
            <person name="Najimudin N."/>
            <person name="Mahadi N.M."/>
            <person name="Illias R.M."/>
        </authorList>
    </citation>
    <scope>NUCLEOTIDE SEQUENCE [LARGE SCALE GENOMIC DNA]</scope>
    <source>
        <strain evidence="6 7">G1</strain>
    </source>
</reference>
<comment type="similarity">
    <text evidence="3">Belongs to the acetyltransferase family. RimJ subfamily.</text>
</comment>
<feature type="compositionally biased region" description="Basic and acidic residues" evidence="4">
    <location>
        <begin position="1"/>
        <end position="10"/>
    </location>
</feature>
<dbReference type="Proteomes" id="UP000027142">
    <property type="component" value="Chromosome"/>
</dbReference>
<dbReference type="RefSeq" id="WP_051667360.1">
    <property type="nucleotide sequence ID" value="NZ_CP003923.1"/>
</dbReference>
<dbReference type="HOGENOM" id="CLU_013985_40_2_9"/>
<dbReference type="PATRIC" id="fig|1246626.3.peg.887"/>
<sequence length="198" mass="23185">MERQERESEKSNQTLPNESDRQTQSIRTSQKELELESLRQDHETTLYSFEQSNRTYFETMVPSRGETFYQKEVFRHSLVQLLKEEERGQGLFYLIFNKEGTLIGRLNLTISGETADVGYRIGEAFSGRGYAKKALALAIEEAQRHLHLQKLTAKTTSAHIASQTVLVKNGFYEVRRDKEIFMWKGKEQQFVYYERLLT</sequence>
<feature type="region of interest" description="Disordered" evidence="4">
    <location>
        <begin position="1"/>
        <end position="29"/>
    </location>
</feature>
<proteinExistence type="inferred from homology"/>
<organism evidence="6 7">
    <name type="scientific">Shouchella lehensis G1</name>
    <dbReference type="NCBI Taxonomy" id="1246626"/>
    <lineage>
        <taxon>Bacteria</taxon>
        <taxon>Bacillati</taxon>
        <taxon>Bacillota</taxon>
        <taxon>Bacilli</taxon>
        <taxon>Bacillales</taxon>
        <taxon>Bacillaceae</taxon>
        <taxon>Shouchella</taxon>
    </lineage>
</organism>
<dbReference type="InterPro" id="IPR016181">
    <property type="entry name" value="Acyl_CoA_acyltransferase"/>
</dbReference>
<dbReference type="InterPro" id="IPR000182">
    <property type="entry name" value="GNAT_dom"/>
</dbReference>
<dbReference type="PANTHER" id="PTHR43792:SF8">
    <property type="entry name" value="[RIBOSOMAL PROTEIN US5]-ALANINE N-ACETYLTRANSFERASE"/>
    <property type="match status" value="1"/>
</dbReference>
<dbReference type="STRING" id="1246626.BleG1_0882"/>